<dbReference type="CDD" id="cd11056">
    <property type="entry name" value="CYP6-like"/>
    <property type="match status" value="1"/>
</dbReference>
<dbReference type="Pfam" id="PF00067">
    <property type="entry name" value="p450"/>
    <property type="match status" value="1"/>
</dbReference>
<dbReference type="PRINTS" id="PR00463">
    <property type="entry name" value="EP450I"/>
</dbReference>
<dbReference type="InterPro" id="IPR036396">
    <property type="entry name" value="Cyt_P450_sf"/>
</dbReference>
<evidence type="ECO:0000256" key="14">
    <source>
        <dbReference type="PIRSR" id="PIRSR602401-1"/>
    </source>
</evidence>
<comment type="function">
    <text evidence="2">May be involved in the metabolism of insect hormones and in the breakdown of synthetic insecticides.</text>
</comment>
<evidence type="ECO:0008006" key="18">
    <source>
        <dbReference type="Google" id="ProtNLM"/>
    </source>
</evidence>
<evidence type="ECO:0000256" key="10">
    <source>
        <dbReference type="ARBA" id="ARBA00023002"/>
    </source>
</evidence>
<evidence type="ECO:0000256" key="12">
    <source>
        <dbReference type="ARBA" id="ARBA00023033"/>
    </source>
</evidence>
<dbReference type="AlphaFoldDB" id="A0A9N9WWG5"/>
<evidence type="ECO:0000256" key="7">
    <source>
        <dbReference type="ARBA" id="ARBA00022723"/>
    </source>
</evidence>
<evidence type="ECO:0000256" key="11">
    <source>
        <dbReference type="ARBA" id="ARBA00023004"/>
    </source>
</evidence>
<dbReference type="PROSITE" id="PS00086">
    <property type="entry name" value="CYTOCHROME_P450"/>
    <property type="match status" value="1"/>
</dbReference>
<evidence type="ECO:0000313" key="17">
    <source>
        <dbReference type="Proteomes" id="UP001153620"/>
    </source>
</evidence>
<sequence length="529" mass="61761">MTGVLLFLLAVLVVFIFKWSTSTFDFFRKQGIPYRKPVPFFGTYLNVFMKLKPFNEILHDWFYEFENEKISGLFEFRRPIVLIKDPQIIKQLTVKEFDHFTDHRVVITENMDPLFGKALLNLRGQKWKDMRSTLSPAFTGSKMRQMFDFMSTVAIQTSETLKKDIQNGKENILEFKDFASKFTCDNIASCAFGIEVNSFKDPTNDFFQIAKKIMNFGNIATALKMLGYFICPTLMSGLGIKLLDKKSCDFFQIALIETMRNRERLGIVRNDMINLMLEAKKGKLVHNNNEDSSADGFATVEESHVGKSKVNRKWEELDLAAQCFIFFIAGFDPVSQTMSLMAYELACNPDIQQGLYEEILQTRNEIDNQKINYEQLQSMKYLDQVVSEVLRKWPSAAMTDRLCTKDFDLKYDNKVMKFEKDINIFMVPIWMLHRNPKYFPNPEKFDPERFNDENKHKIQDFTYLPFGAGPRNCIGSRFALMEIKTIFYYLLLNFSIEVTEKTEIPLSFDKIPFQIRPAKGIWVELKPRT</sequence>
<keyword evidence="9" id="KW-0492">Microsome</keyword>
<keyword evidence="11 14" id="KW-0408">Iron</keyword>
<comment type="subcellular location">
    <subcellularLocation>
        <location evidence="4">Endoplasmic reticulum membrane</location>
        <topology evidence="4">Peripheral membrane protein</topology>
    </subcellularLocation>
    <subcellularLocation>
        <location evidence="3">Microsome membrane</location>
        <topology evidence="3">Peripheral membrane protein</topology>
    </subcellularLocation>
</comment>
<dbReference type="GO" id="GO:0005506">
    <property type="term" value="F:iron ion binding"/>
    <property type="evidence" value="ECO:0007669"/>
    <property type="project" value="InterPro"/>
</dbReference>
<reference evidence="16" key="2">
    <citation type="submission" date="2022-10" db="EMBL/GenBank/DDBJ databases">
        <authorList>
            <consortium name="ENA_rothamsted_submissions"/>
            <consortium name="culmorum"/>
            <person name="King R."/>
        </authorList>
    </citation>
    <scope>NUCLEOTIDE SEQUENCE</scope>
</reference>
<evidence type="ECO:0000256" key="15">
    <source>
        <dbReference type="RuleBase" id="RU000461"/>
    </source>
</evidence>
<keyword evidence="13" id="KW-0472">Membrane</keyword>
<organism evidence="16 17">
    <name type="scientific">Chironomus riparius</name>
    <dbReference type="NCBI Taxonomy" id="315576"/>
    <lineage>
        <taxon>Eukaryota</taxon>
        <taxon>Metazoa</taxon>
        <taxon>Ecdysozoa</taxon>
        <taxon>Arthropoda</taxon>
        <taxon>Hexapoda</taxon>
        <taxon>Insecta</taxon>
        <taxon>Pterygota</taxon>
        <taxon>Neoptera</taxon>
        <taxon>Endopterygota</taxon>
        <taxon>Diptera</taxon>
        <taxon>Nematocera</taxon>
        <taxon>Chironomoidea</taxon>
        <taxon>Chironomidae</taxon>
        <taxon>Chironominae</taxon>
        <taxon>Chironomus</taxon>
    </lineage>
</organism>
<accession>A0A9N9WWG5</accession>
<dbReference type="InterPro" id="IPR001128">
    <property type="entry name" value="Cyt_P450"/>
</dbReference>
<keyword evidence="6 14" id="KW-0349">Heme</keyword>
<keyword evidence="10 15" id="KW-0560">Oxidoreductase</keyword>
<evidence type="ECO:0000256" key="8">
    <source>
        <dbReference type="ARBA" id="ARBA00022824"/>
    </source>
</evidence>
<dbReference type="Gene3D" id="1.10.630.10">
    <property type="entry name" value="Cytochrome P450"/>
    <property type="match status" value="1"/>
</dbReference>
<dbReference type="GO" id="GO:0016705">
    <property type="term" value="F:oxidoreductase activity, acting on paired donors, with incorporation or reduction of molecular oxygen"/>
    <property type="evidence" value="ECO:0007669"/>
    <property type="project" value="InterPro"/>
</dbReference>
<evidence type="ECO:0000256" key="9">
    <source>
        <dbReference type="ARBA" id="ARBA00022848"/>
    </source>
</evidence>
<name>A0A9N9WWG5_9DIPT</name>
<dbReference type="InterPro" id="IPR002401">
    <property type="entry name" value="Cyt_P450_E_grp-I"/>
</dbReference>
<dbReference type="PANTHER" id="PTHR24292:SF54">
    <property type="entry name" value="CYP9F3-RELATED"/>
    <property type="match status" value="1"/>
</dbReference>
<evidence type="ECO:0000256" key="13">
    <source>
        <dbReference type="ARBA" id="ARBA00023136"/>
    </source>
</evidence>
<dbReference type="GO" id="GO:0004497">
    <property type="term" value="F:monooxygenase activity"/>
    <property type="evidence" value="ECO:0007669"/>
    <property type="project" value="UniProtKB-KW"/>
</dbReference>
<dbReference type="InterPro" id="IPR017972">
    <property type="entry name" value="Cyt_P450_CS"/>
</dbReference>
<dbReference type="PANTHER" id="PTHR24292">
    <property type="entry name" value="CYTOCHROME P450"/>
    <property type="match status" value="1"/>
</dbReference>
<dbReference type="EMBL" id="OU895879">
    <property type="protein sequence ID" value="CAG9808690.1"/>
    <property type="molecule type" value="Genomic_DNA"/>
</dbReference>
<evidence type="ECO:0000256" key="1">
    <source>
        <dbReference type="ARBA" id="ARBA00001971"/>
    </source>
</evidence>
<keyword evidence="12 15" id="KW-0503">Monooxygenase</keyword>
<gene>
    <name evidence="16" type="ORF">CHIRRI_LOCUS11526</name>
</gene>
<comment type="similarity">
    <text evidence="5 15">Belongs to the cytochrome P450 family.</text>
</comment>
<feature type="binding site" description="axial binding residue" evidence="14">
    <location>
        <position position="473"/>
    </location>
    <ligand>
        <name>heme</name>
        <dbReference type="ChEBI" id="CHEBI:30413"/>
    </ligand>
    <ligandPart>
        <name>Fe</name>
        <dbReference type="ChEBI" id="CHEBI:18248"/>
    </ligandPart>
</feature>
<evidence type="ECO:0000256" key="6">
    <source>
        <dbReference type="ARBA" id="ARBA00022617"/>
    </source>
</evidence>
<reference evidence="16" key="1">
    <citation type="submission" date="2022-01" db="EMBL/GenBank/DDBJ databases">
        <authorList>
            <person name="King R."/>
        </authorList>
    </citation>
    <scope>NUCLEOTIDE SEQUENCE</scope>
</reference>
<keyword evidence="7 14" id="KW-0479">Metal-binding</keyword>
<dbReference type="PRINTS" id="PR00385">
    <property type="entry name" value="P450"/>
</dbReference>
<dbReference type="InterPro" id="IPR050476">
    <property type="entry name" value="Insect_CytP450_Detox"/>
</dbReference>
<evidence type="ECO:0000256" key="3">
    <source>
        <dbReference type="ARBA" id="ARBA00004174"/>
    </source>
</evidence>
<keyword evidence="17" id="KW-1185">Reference proteome</keyword>
<proteinExistence type="inferred from homology"/>
<protein>
    <recommendedName>
        <fullName evidence="18">Cytochrome P450</fullName>
    </recommendedName>
</protein>
<keyword evidence="8" id="KW-0256">Endoplasmic reticulum</keyword>
<dbReference type="SUPFAM" id="SSF48264">
    <property type="entry name" value="Cytochrome P450"/>
    <property type="match status" value="1"/>
</dbReference>
<comment type="cofactor">
    <cofactor evidence="1 14">
        <name>heme</name>
        <dbReference type="ChEBI" id="CHEBI:30413"/>
    </cofactor>
</comment>
<evidence type="ECO:0000313" key="16">
    <source>
        <dbReference type="EMBL" id="CAG9808690.1"/>
    </source>
</evidence>
<dbReference type="GO" id="GO:0005789">
    <property type="term" value="C:endoplasmic reticulum membrane"/>
    <property type="evidence" value="ECO:0007669"/>
    <property type="project" value="UniProtKB-SubCell"/>
</dbReference>
<evidence type="ECO:0000256" key="4">
    <source>
        <dbReference type="ARBA" id="ARBA00004406"/>
    </source>
</evidence>
<dbReference type="Proteomes" id="UP001153620">
    <property type="component" value="Chromosome 3"/>
</dbReference>
<dbReference type="OrthoDB" id="2789670at2759"/>
<evidence type="ECO:0000256" key="2">
    <source>
        <dbReference type="ARBA" id="ARBA00003690"/>
    </source>
</evidence>
<evidence type="ECO:0000256" key="5">
    <source>
        <dbReference type="ARBA" id="ARBA00010617"/>
    </source>
</evidence>
<dbReference type="FunFam" id="1.10.630.10:FF:000042">
    <property type="entry name" value="Cytochrome P450"/>
    <property type="match status" value="1"/>
</dbReference>
<dbReference type="GO" id="GO:0020037">
    <property type="term" value="F:heme binding"/>
    <property type="evidence" value="ECO:0007669"/>
    <property type="project" value="InterPro"/>
</dbReference>